<evidence type="ECO:0000313" key="3">
    <source>
        <dbReference type="Proteomes" id="UP000239814"/>
    </source>
</evidence>
<dbReference type="GO" id="GO:0004721">
    <property type="term" value="F:phosphoprotein phosphatase activity"/>
    <property type="evidence" value="ECO:0007669"/>
    <property type="project" value="InterPro"/>
</dbReference>
<dbReference type="Proteomes" id="UP000239814">
    <property type="component" value="Chromosome"/>
</dbReference>
<name>A0A2S0KJH8_9ACTN</name>
<dbReference type="SUPFAM" id="SSF52799">
    <property type="entry name" value="(Phosphotyrosine protein) phosphatases II"/>
    <property type="match status" value="1"/>
</dbReference>
<keyword evidence="3" id="KW-1185">Reference proteome</keyword>
<dbReference type="Pfam" id="PF13350">
    <property type="entry name" value="Y_phosphatase3"/>
    <property type="match status" value="1"/>
</dbReference>
<sequence>MTDTATSSATTVPGAPSPFPTLPNWRDLGYWPAADGKIVRPGMLYRTTEFEKTSEADLKAVGDLGLATIVDLRTVPERGACPDPVFDDVGPLWLNILEDAPHTAGANPMKYATDPSAVKELTPTVAQEMMIGTYQQLINSDSALRYYGEFYTLLLAGDLTPTAFHCTTGKDRTGWTAASFLSLMGVAKDDVYKDYLLTNSRLLPALAPLVAQFEKQGVDAGALNSLLGVEKVYLDTAFDLVAKGWGTLENYFAEGLGIDVDGQAELRARYLVDPS</sequence>
<evidence type="ECO:0000313" key="2">
    <source>
        <dbReference type="EMBL" id="AVM01806.1"/>
    </source>
</evidence>
<organism evidence="2 3">
    <name type="scientific">Gordonia iterans</name>
    <dbReference type="NCBI Taxonomy" id="1004901"/>
    <lineage>
        <taxon>Bacteria</taxon>
        <taxon>Bacillati</taxon>
        <taxon>Actinomycetota</taxon>
        <taxon>Actinomycetes</taxon>
        <taxon>Mycobacteriales</taxon>
        <taxon>Gordoniaceae</taxon>
        <taxon>Gordonia</taxon>
    </lineage>
</organism>
<feature type="region of interest" description="Disordered" evidence="1">
    <location>
        <begin position="1"/>
        <end position="20"/>
    </location>
</feature>
<feature type="compositionally biased region" description="Polar residues" evidence="1">
    <location>
        <begin position="1"/>
        <end position="11"/>
    </location>
</feature>
<dbReference type="OrthoDB" id="1188001at2"/>
<dbReference type="AlphaFoldDB" id="A0A2S0KJH8"/>
<dbReference type="RefSeq" id="WP_105943509.1">
    <property type="nucleotide sequence ID" value="NZ_CP027433.1"/>
</dbReference>
<accession>A0A2S0KJH8</accession>
<dbReference type="InterPro" id="IPR026893">
    <property type="entry name" value="Tyr/Ser_Pase_IphP-type"/>
</dbReference>
<proteinExistence type="predicted"/>
<dbReference type="Gene3D" id="3.90.190.10">
    <property type="entry name" value="Protein tyrosine phosphatase superfamily"/>
    <property type="match status" value="1"/>
</dbReference>
<reference evidence="2 3" key="1">
    <citation type="submission" date="2018-03" db="EMBL/GenBank/DDBJ databases">
        <title>Characteristics and genome of n-alkane degrading marine bacteria Gordonia iterans isolated from crude oil contaminated in Tae-an, South Korea.</title>
        <authorList>
            <person name="Lee S.-S."/>
            <person name="Kim H."/>
        </authorList>
    </citation>
    <scope>NUCLEOTIDE SEQUENCE [LARGE SCALE GENOMIC DNA]</scope>
    <source>
        <strain evidence="2 3">Co17</strain>
    </source>
</reference>
<protein>
    <submittedName>
        <fullName evidence="2">Protein-tyrosine-phosphatase</fullName>
    </submittedName>
</protein>
<gene>
    <name evidence="2" type="ORF">C6V83_17615</name>
</gene>
<evidence type="ECO:0000256" key="1">
    <source>
        <dbReference type="SAM" id="MobiDB-lite"/>
    </source>
</evidence>
<dbReference type="KEGG" id="git:C6V83_17615"/>
<dbReference type="InterPro" id="IPR029021">
    <property type="entry name" value="Prot-tyrosine_phosphatase-like"/>
</dbReference>
<dbReference type="EMBL" id="CP027433">
    <property type="protein sequence ID" value="AVM01806.1"/>
    <property type="molecule type" value="Genomic_DNA"/>
</dbReference>